<dbReference type="NCBIfam" id="TIGR04056">
    <property type="entry name" value="OMP_RagA_SusC"/>
    <property type="match status" value="1"/>
</dbReference>
<keyword evidence="4 7" id="KW-0812">Transmembrane</keyword>
<feature type="signal peptide" evidence="8">
    <location>
        <begin position="1"/>
        <end position="20"/>
    </location>
</feature>
<dbReference type="Gene3D" id="2.60.40.1120">
    <property type="entry name" value="Carboxypeptidase-like, regulatory domain"/>
    <property type="match status" value="1"/>
</dbReference>
<dbReference type="InterPro" id="IPR037066">
    <property type="entry name" value="Plug_dom_sf"/>
</dbReference>
<dbReference type="InterPro" id="IPR023997">
    <property type="entry name" value="TonB-dep_OMP_SusC/RagA_CS"/>
</dbReference>
<keyword evidence="8" id="KW-0732">Signal</keyword>
<sequence>MRKLLLGLIAVLAISGSAVAQTITGKITGKSDGQPLAGVSVLVKGTTTGTTTDASGRFSVNATAGKSLIASFIGFRTADVLIDSRTFYEIALEDDATSLGEVVVTALGIKQDKRSIGYAVQQVKGSDVTVAAPVDIAQGLMGKVAGLNISTGNGIGNASSKIVIRGNNSLTGNNQPLIVIDGAIVDNNPTAQSRITGTDASVTQDWGNYLSFLNMDNVESVSVLKGPSAAALYGARGANGVLLITSKKGMVQKGLGLSYNFSTNFSNVYRFTDVQNEYGGGFAAGLWTANPELPKTSTGEYYLPTLYGGSSYGAGGTGISASHGTIPGGFYTADIFSWFGASASWGPKLNGQMVRWWDGELRPYSPQPDNRKAYYRQGNETSHNVSFSAGNDFGTVRLALSRTDAKAVVPNTGNNNTNLSLGSSLKISKMLSADVNIGYNQSFRLNAPEIGNNNSWSKFSVYGMSREYKPLEEQYYKNPDGSKRDFGSTYPHQEYGKDLYWRFFEQNSRLNRDELLSTIKLNAEITPWLNAFVRTSANLIAAKFETINNTSNVDKLSGGMYQKDLDKTKIFNTDLMVTAHKDNFFIEGFNASASAMLNAYSNKSTGMSGKNAGKFLVPGIYSLNNIIAADRSNTDKFSIGERRYEVESRSVLGILNLSYRDYLFLEVTGRNDVNSTLTPGKNSTFYPSASLGFVFSDAFNLGKASNVLSYGKLRLAYGKSANASDPYKLGLTYDVGSFGGQNINSIPSTLSPAELGFQTSSSVEIGTNLGLFNDRLNLDVTYYNIVSKNQILSADIAPSSGASVVTFNSGELRNRGFEFIVNASIIKTADFGWNLTLNGAKNDNLVVSLAPGVRELRIADVFGNLGAFMKVTPGDKYGTIYGTDFVRDEKGNKLLYNIKDAAGKVYGTKYKTTNEPVAIGNAAPKLTGGIGNSFRYKNFALYGLVDFKLGGDIYSVDHSTAMGSGLAPETLVERNGGGLPYTFPDGTTANVGVIMDGYNVDDERINDRVVNPIYKYAGSYAGWTHLNVPRSLSVFENSWAKLREVTLSYKVPEGVLARTKVFQNLSVSLIGRNLFYLYSSLPMHLNPEAVNGIGNGQGLQWSGMPSIRSFGVSLKAQF</sequence>
<evidence type="ECO:0000256" key="3">
    <source>
        <dbReference type="ARBA" id="ARBA00022452"/>
    </source>
</evidence>
<dbReference type="SUPFAM" id="SSF56935">
    <property type="entry name" value="Porins"/>
    <property type="match status" value="1"/>
</dbReference>
<dbReference type="Pfam" id="PF07715">
    <property type="entry name" value="Plug"/>
    <property type="match status" value="1"/>
</dbReference>
<dbReference type="SUPFAM" id="SSF49464">
    <property type="entry name" value="Carboxypeptidase regulatory domain-like"/>
    <property type="match status" value="1"/>
</dbReference>
<reference evidence="11" key="1">
    <citation type="journal article" date="2019" name="Int. J. Syst. Evol. Microbiol.">
        <title>The Global Catalogue of Microorganisms (GCM) 10K type strain sequencing project: providing services to taxonomists for standard genome sequencing and annotation.</title>
        <authorList>
            <consortium name="The Broad Institute Genomics Platform"/>
            <consortium name="The Broad Institute Genome Sequencing Center for Infectious Disease"/>
            <person name="Wu L."/>
            <person name="Ma J."/>
        </authorList>
    </citation>
    <scope>NUCLEOTIDE SEQUENCE [LARGE SCALE GENOMIC DNA]</scope>
    <source>
        <strain evidence="11">CGMCC 1.15288</strain>
    </source>
</reference>
<feature type="domain" description="TonB-dependent receptor plug" evidence="9">
    <location>
        <begin position="113"/>
        <end position="241"/>
    </location>
</feature>
<dbReference type="NCBIfam" id="TIGR04057">
    <property type="entry name" value="SusC_RagA_signa"/>
    <property type="match status" value="1"/>
</dbReference>
<dbReference type="RefSeq" id="WP_188938505.1">
    <property type="nucleotide sequence ID" value="NZ_BMIA01000005.1"/>
</dbReference>
<comment type="caution">
    <text evidence="10">The sequence shown here is derived from an EMBL/GenBank/DDBJ whole genome shotgun (WGS) entry which is preliminary data.</text>
</comment>
<evidence type="ECO:0000313" key="10">
    <source>
        <dbReference type="EMBL" id="GGH51352.1"/>
    </source>
</evidence>
<evidence type="ECO:0000256" key="6">
    <source>
        <dbReference type="ARBA" id="ARBA00023237"/>
    </source>
</evidence>
<evidence type="ECO:0000256" key="5">
    <source>
        <dbReference type="ARBA" id="ARBA00023136"/>
    </source>
</evidence>
<keyword evidence="11" id="KW-1185">Reference proteome</keyword>
<gene>
    <name evidence="10" type="ORF">GCM10007423_54690</name>
</gene>
<keyword evidence="2 7" id="KW-0813">Transport</keyword>
<protein>
    <submittedName>
        <fullName evidence="10">SusC/RagA family TonB-linked outer membrane protein</fullName>
    </submittedName>
</protein>
<evidence type="ECO:0000256" key="2">
    <source>
        <dbReference type="ARBA" id="ARBA00022448"/>
    </source>
</evidence>
<accession>A0ABQ1Z823</accession>
<evidence type="ECO:0000256" key="7">
    <source>
        <dbReference type="PROSITE-ProRule" id="PRU01360"/>
    </source>
</evidence>
<feature type="chain" id="PRO_5045322132" evidence="8">
    <location>
        <begin position="21"/>
        <end position="1118"/>
    </location>
</feature>
<evidence type="ECO:0000259" key="9">
    <source>
        <dbReference type="Pfam" id="PF07715"/>
    </source>
</evidence>
<comment type="similarity">
    <text evidence="7">Belongs to the TonB-dependent receptor family.</text>
</comment>
<dbReference type="PROSITE" id="PS52016">
    <property type="entry name" value="TONB_DEPENDENT_REC_3"/>
    <property type="match status" value="1"/>
</dbReference>
<keyword evidence="3 7" id="KW-1134">Transmembrane beta strand</keyword>
<dbReference type="Pfam" id="PF13715">
    <property type="entry name" value="CarbopepD_reg_2"/>
    <property type="match status" value="1"/>
</dbReference>
<dbReference type="Gene3D" id="2.40.170.20">
    <property type="entry name" value="TonB-dependent receptor, beta-barrel domain"/>
    <property type="match status" value="1"/>
</dbReference>
<evidence type="ECO:0000313" key="11">
    <source>
        <dbReference type="Proteomes" id="UP000600214"/>
    </source>
</evidence>
<dbReference type="EMBL" id="BMIA01000005">
    <property type="protein sequence ID" value="GGH51352.1"/>
    <property type="molecule type" value="Genomic_DNA"/>
</dbReference>
<name>A0ABQ1Z823_9BACT</name>
<proteinExistence type="inferred from homology"/>
<dbReference type="InterPro" id="IPR039426">
    <property type="entry name" value="TonB-dep_rcpt-like"/>
</dbReference>
<evidence type="ECO:0000256" key="4">
    <source>
        <dbReference type="ARBA" id="ARBA00022692"/>
    </source>
</evidence>
<dbReference type="InterPro" id="IPR012910">
    <property type="entry name" value="Plug_dom"/>
</dbReference>
<comment type="subcellular location">
    <subcellularLocation>
        <location evidence="1 7">Cell outer membrane</location>
        <topology evidence="1 7">Multi-pass membrane protein</topology>
    </subcellularLocation>
</comment>
<organism evidence="10 11">
    <name type="scientific">Dyadobacter endophyticus</name>
    <dbReference type="NCBI Taxonomy" id="1749036"/>
    <lineage>
        <taxon>Bacteria</taxon>
        <taxon>Pseudomonadati</taxon>
        <taxon>Bacteroidota</taxon>
        <taxon>Cytophagia</taxon>
        <taxon>Cytophagales</taxon>
        <taxon>Spirosomataceae</taxon>
        <taxon>Dyadobacter</taxon>
    </lineage>
</organism>
<dbReference type="InterPro" id="IPR036942">
    <property type="entry name" value="Beta-barrel_TonB_sf"/>
</dbReference>
<dbReference type="InterPro" id="IPR008969">
    <property type="entry name" value="CarboxyPept-like_regulatory"/>
</dbReference>
<evidence type="ECO:0000256" key="8">
    <source>
        <dbReference type="SAM" id="SignalP"/>
    </source>
</evidence>
<evidence type="ECO:0000256" key="1">
    <source>
        <dbReference type="ARBA" id="ARBA00004571"/>
    </source>
</evidence>
<dbReference type="Proteomes" id="UP000600214">
    <property type="component" value="Unassembled WGS sequence"/>
</dbReference>
<keyword evidence="5 7" id="KW-0472">Membrane</keyword>
<keyword evidence="6 7" id="KW-0998">Cell outer membrane</keyword>
<dbReference type="Gene3D" id="2.170.130.10">
    <property type="entry name" value="TonB-dependent receptor, plug domain"/>
    <property type="match status" value="1"/>
</dbReference>
<dbReference type="InterPro" id="IPR023996">
    <property type="entry name" value="TonB-dep_OMP_SusC/RagA"/>
</dbReference>